<comment type="caution">
    <text evidence="2">The sequence shown here is derived from an EMBL/GenBank/DDBJ whole genome shotgun (WGS) entry which is preliminary data.</text>
</comment>
<protein>
    <submittedName>
        <fullName evidence="2">Uncharacterized protein</fullName>
    </submittedName>
</protein>
<keyword evidence="1" id="KW-0812">Transmembrane</keyword>
<dbReference type="Proteomes" id="UP001501509">
    <property type="component" value="Unassembled WGS sequence"/>
</dbReference>
<feature type="transmembrane region" description="Helical" evidence="1">
    <location>
        <begin position="21"/>
        <end position="47"/>
    </location>
</feature>
<organism evidence="2 3">
    <name type="scientific">Actinomadura fulvescens</name>
    <dbReference type="NCBI Taxonomy" id="46160"/>
    <lineage>
        <taxon>Bacteria</taxon>
        <taxon>Bacillati</taxon>
        <taxon>Actinomycetota</taxon>
        <taxon>Actinomycetes</taxon>
        <taxon>Streptosporangiales</taxon>
        <taxon>Thermomonosporaceae</taxon>
        <taxon>Actinomadura</taxon>
    </lineage>
</organism>
<gene>
    <name evidence="2" type="ORF">GCM10010411_13550</name>
</gene>
<dbReference type="EMBL" id="BAAATD010000001">
    <property type="protein sequence ID" value="GAA2582128.1"/>
    <property type="molecule type" value="Genomic_DNA"/>
</dbReference>
<evidence type="ECO:0000313" key="3">
    <source>
        <dbReference type="Proteomes" id="UP001501509"/>
    </source>
</evidence>
<evidence type="ECO:0000256" key="1">
    <source>
        <dbReference type="SAM" id="Phobius"/>
    </source>
</evidence>
<keyword evidence="1" id="KW-1133">Transmembrane helix</keyword>
<reference evidence="2 3" key="1">
    <citation type="journal article" date="2019" name="Int. J. Syst. Evol. Microbiol.">
        <title>The Global Catalogue of Microorganisms (GCM) 10K type strain sequencing project: providing services to taxonomists for standard genome sequencing and annotation.</title>
        <authorList>
            <consortium name="The Broad Institute Genomics Platform"/>
            <consortium name="The Broad Institute Genome Sequencing Center for Infectious Disease"/>
            <person name="Wu L."/>
            <person name="Ma J."/>
        </authorList>
    </citation>
    <scope>NUCLEOTIDE SEQUENCE [LARGE SCALE GENOMIC DNA]</scope>
    <source>
        <strain evidence="2 3">JCM 6833</strain>
    </source>
</reference>
<proteinExistence type="predicted"/>
<evidence type="ECO:0000313" key="2">
    <source>
        <dbReference type="EMBL" id="GAA2582128.1"/>
    </source>
</evidence>
<accession>A0ABN3PEV6</accession>
<sequence>MTPRQPRRAFRHHSYPPSRRRSVVTWSVTTLAAVVTAVLVAVAMGGFGKLSKKVAEPSMPLKVTATTDRISLSVVFPGLHTISEQMQIDTGGSKVEGLRRQWLAAGASHFDEAGLSIGVRLLNRGERRVRVIGLEVVDLGRKPPLDGTLLHLPGQGGADVFRIAFNLDEARPVPREVDKQGKVQGPFFRQQELELSKGDRDTIWVPVAVSRYSVKFRLKLSYLVGDAVRPQHVTLDDGGLPFALTAVNCPRGLRTYRRIYTSLTPRWDNLQSRLKEVPNPAKYWAPVQASLGPCPQDFASKIKQIAQVTG</sequence>
<keyword evidence="3" id="KW-1185">Reference proteome</keyword>
<keyword evidence="1" id="KW-0472">Membrane</keyword>
<name>A0ABN3PEV6_9ACTN</name>